<dbReference type="SUPFAM" id="SSF100950">
    <property type="entry name" value="NagB/RpiA/CoA transferase-like"/>
    <property type="match status" value="2"/>
</dbReference>
<sequence length="521" mass="56811">MRVQFLTAREAANLITDNATIAINGFVGIGAAEEVQEKIKERYEETNTPKGLTLYYAAGQGDGKDRALNLLNGEGLLKRVVGGHWNLAPKLQKLALDNKIEAYNFPQGVISHMFRSSASGEKGTISKIGLDTFVDPTQDGGKLNSITKEDLVKKIELEGEEYLYYLAPKIDFAIIRGTFADEYGNISLEEEVATLDATNMAIACKNNGGKVIVQVKDIVGANTLDPRLVKIPGVLVDVVVKCTDINAYHDQVFGEVYNPAYCGNAKTLLNRVAPPKLDNRKVIGRRGAMEIHAYSLVNLGIGIPELVGAVANEEGQGDKITLSVESGITGGVPLGGIKFGGVINPQSIIDQDIQFDLYDGGGLDVTFLGLAQCDKEGNINVSKFGPKIPGCGGFINISQSTKRIVFCGTFTAGGLKEKVENGELIILEEGREKKFVKKVEQITFSAKYANETEQEVLYITERCVFRLTKEGLMLIEIAPGVDLERDILGNMDFIPIIPEKLEIMDERIFRDALMSLELKNI</sequence>
<evidence type="ECO:0000313" key="5">
    <source>
        <dbReference type="EMBL" id="EFU75770.1"/>
    </source>
</evidence>
<evidence type="ECO:0000256" key="4">
    <source>
        <dbReference type="PIRSR" id="PIRSR000858-1"/>
    </source>
</evidence>
<gene>
    <name evidence="5" type="ORF">HMPREF0381_2349</name>
</gene>
<organism evidence="5 6">
    <name type="scientific">Lachnoanaerobaculum saburreum DSM 3986</name>
    <dbReference type="NCBI Taxonomy" id="887325"/>
    <lineage>
        <taxon>Bacteria</taxon>
        <taxon>Bacillati</taxon>
        <taxon>Bacillota</taxon>
        <taxon>Clostridia</taxon>
        <taxon>Lachnospirales</taxon>
        <taxon>Lachnospiraceae</taxon>
        <taxon>Lachnoanaerobaculum</taxon>
    </lineage>
</organism>
<dbReference type="InterPro" id="IPR037171">
    <property type="entry name" value="NagB/RpiA_transferase-like"/>
</dbReference>
<dbReference type="EMBL" id="AEPW01000089">
    <property type="protein sequence ID" value="EFU75770.1"/>
    <property type="molecule type" value="Genomic_DNA"/>
</dbReference>
<proteinExistence type="inferred from homology"/>
<dbReference type="Gene3D" id="3.40.1080.10">
    <property type="entry name" value="Glutaconate Coenzyme A-transferase"/>
    <property type="match status" value="2"/>
</dbReference>
<dbReference type="AlphaFoldDB" id="E6LQW4"/>
<protein>
    <submittedName>
        <fullName evidence="5">CoA transferase</fullName>
    </submittedName>
</protein>
<dbReference type="PANTHER" id="PTHR43293:SF1">
    <property type="entry name" value="ACETATE COA-TRANSFERASE YDIF"/>
    <property type="match status" value="1"/>
</dbReference>
<evidence type="ECO:0000256" key="2">
    <source>
        <dbReference type="ARBA" id="ARBA00022679"/>
    </source>
</evidence>
<dbReference type="InterPro" id="IPR004165">
    <property type="entry name" value="CoA_trans_fam_I"/>
</dbReference>
<comment type="caution">
    <text evidence="5">The sequence shown here is derived from an EMBL/GenBank/DDBJ whole genome shotgun (WGS) entry which is preliminary data.</text>
</comment>
<dbReference type="GO" id="GO:0046952">
    <property type="term" value="P:ketone body catabolic process"/>
    <property type="evidence" value="ECO:0007669"/>
    <property type="project" value="InterPro"/>
</dbReference>
<dbReference type="GO" id="GO:0008410">
    <property type="term" value="F:CoA-transferase activity"/>
    <property type="evidence" value="ECO:0007669"/>
    <property type="project" value="InterPro"/>
</dbReference>
<dbReference type="Pfam" id="PF01144">
    <property type="entry name" value="CoA_trans"/>
    <property type="match status" value="1"/>
</dbReference>
<dbReference type="Proteomes" id="UP000003434">
    <property type="component" value="Unassembled WGS sequence"/>
</dbReference>
<dbReference type="PIRSF" id="PIRSF000858">
    <property type="entry name" value="SCOT-t"/>
    <property type="match status" value="1"/>
</dbReference>
<comment type="similarity">
    <text evidence="1 3">Belongs to the 3-oxoacid CoA-transferase family.</text>
</comment>
<reference evidence="5 6" key="1">
    <citation type="submission" date="2010-12" db="EMBL/GenBank/DDBJ databases">
        <authorList>
            <person name="Muzny D."/>
            <person name="Qin X."/>
            <person name="Deng J."/>
            <person name="Jiang H."/>
            <person name="Liu Y."/>
            <person name="Qu J."/>
            <person name="Song X.-Z."/>
            <person name="Zhang L."/>
            <person name="Thornton R."/>
            <person name="Coyle M."/>
            <person name="Francisco L."/>
            <person name="Jackson L."/>
            <person name="Javaid M."/>
            <person name="Korchina V."/>
            <person name="Kovar C."/>
            <person name="Mata R."/>
            <person name="Mathew T."/>
            <person name="Ngo R."/>
            <person name="Nguyen L."/>
            <person name="Nguyen N."/>
            <person name="Okwuonu G."/>
            <person name="Ongeri F."/>
            <person name="Pham C."/>
            <person name="Simmons D."/>
            <person name="Wilczek-Boney K."/>
            <person name="Hale W."/>
            <person name="Jakkamsetti A."/>
            <person name="Pham P."/>
            <person name="Ruth R."/>
            <person name="San Lucas F."/>
            <person name="Warren J."/>
            <person name="Zhang J."/>
            <person name="Zhao Z."/>
            <person name="Zhou C."/>
            <person name="Zhu D."/>
            <person name="Lee S."/>
            <person name="Bess C."/>
            <person name="Blankenburg K."/>
            <person name="Forbes L."/>
            <person name="Fu Q."/>
            <person name="Gubbala S."/>
            <person name="Hirani K."/>
            <person name="Jayaseelan J.C."/>
            <person name="Lara F."/>
            <person name="Munidasa M."/>
            <person name="Palculict T."/>
            <person name="Patil S."/>
            <person name="Pu L.-L."/>
            <person name="Saada N."/>
            <person name="Tang L."/>
            <person name="Weissenberger G."/>
            <person name="Zhu Y."/>
            <person name="Hemphill L."/>
            <person name="Shang Y."/>
            <person name="Youmans B."/>
            <person name="Ayvaz T."/>
            <person name="Ross M."/>
            <person name="Santibanez J."/>
            <person name="Aqrawi P."/>
            <person name="Gross S."/>
            <person name="Joshi V."/>
            <person name="Fowler G."/>
            <person name="Nazareth L."/>
            <person name="Reid J."/>
            <person name="Worley K."/>
            <person name="Petrosino J."/>
            <person name="Highlander S."/>
            <person name="Gibbs R."/>
        </authorList>
    </citation>
    <scope>NUCLEOTIDE SEQUENCE [LARGE SCALE GENOMIC DNA]</scope>
    <source>
        <strain evidence="5 6">DSM 3986</strain>
    </source>
</reference>
<dbReference type="PANTHER" id="PTHR43293">
    <property type="entry name" value="ACETATE COA-TRANSFERASE YDIF"/>
    <property type="match status" value="1"/>
</dbReference>
<keyword evidence="2 3" id="KW-0808">Transferase</keyword>
<feature type="active site" description="5-glutamyl coenzyme A thioester intermediate" evidence="4">
    <location>
        <position position="325"/>
    </location>
</feature>
<evidence type="ECO:0000256" key="1">
    <source>
        <dbReference type="ARBA" id="ARBA00007154"/>
    </source>
</evidence>
<dbReference type="eggNOG" id="COG4670">
    <property type="taxonomic scope" value="Bacteria"/>
</dbReference>
<dbReference type="RefSeq" id="WP_008752110.1">
    <property type="nucleotide sequence ID" value="NZ_GL622296.1"/>
</dbReference>
<accession>E6LQW4</accession>
<dbReference type="InterPro" id="IPR014388">
    <property type="entry name" value="3-oxoacid_CoA-transferase"/>
</dbReference>
<name>E6LQW4_9FIRM</name>
<dbReference type="SMART" id="SM00882">
    <property type="entry name" value="CoA_trans"/>
    <property type="match status" value="2"/>
</dbReference>
<dbReference type="HOGENOM" id="CLU_026774_4_0_9"/>
<evidence type="ECO:0000313" key="6">
    <source>
        <dbReference type="Proteomes" id="UP000003434"/>
    </source>
</evidence>
<evidence type="ECO:0000256" key="3">
    <source>
        <dbReference type="PIRNR" id="PIRNR000858"/>
    </source>
</evidence>